<name>A0A4C1VEX9_EUMVA</name>
<dbReference type="AlphaFoldDB" id="A0A4C1VEX9"/>
<keyword evidence="3" id="KW-1185">Reference proteome</keyword>
<evidence type="ECO:0000256" key="1">
    <source>
        <dbReference type="SAM" id="MobiDB-lite"/>
    </source>
</evidence>
<evidence type="ECO:0000313" key="3">
    <source>
        <dbReference type="Proteomes" id="UP000299102"/>
    </source>
</evidence>
<feature type="region of interest" description="Disordered" evidence="1">
    <location>
        <begin position="120"/>
        <end position="140"/>
    </location>
</feature>
<gene>
    <name evidence="2" type="ORF">EVAR_8337_1</name>
</gene>
<feature type="compositionally biased region" description="Polar residues" evidence="1">
    <location>
        <begin position="127"/>
        <end position="140"/>
    </location>
</feature>
<sequence length="140" mass="15256">MLCSIRWRRAGGGAVSTIHVERDGGGGASTMTSERRTRQGHERACAPSSRFFAFLARSTASTPLGLIVRRLKQNTYRACLAESPPRRRGITHADIIDGFTSSAHGRSSDTFGFLSTCSEHAVRKRPNSTGERNTNADLHP</sequence>
<accession>A0A4C1VEX9</accession>
<protein>
    <submittedName>
        <fullName evidence="2">Uncharacterized protein</fullName>
    </submittedName>
</protein>
<reference evidence="2 3" key="1">
    <citation type="journal article" date="2019" name="Commun. Biol.">
        <title>The bagworm genome reveals a unique fibroin gene that provides high tensile strength.</title>
        <authorList>
            <person name="Kono N."/>
            <person name="Nakamura H."/>
            <person name="Ohtoshi R."/>
            <person name="Tomita M."/>
            <person name="Numata K."/>
            <person name="Arakawa K."/>
        </authorList>
    </citation>
    <scope>NUCLEOTIDE SEQUENCE [LARGE SCALE GENOMIC DNA]</scope>
</reference>
<proteinExistence type="predicted"/>
<dbReference type="Proteomes" id="UP000299102">
    <property type="component" value="Unassembled WGS sequence"/>
</dbReference>
<comment type="caution">
    <text evidence="2">The sequence shown here is derived from an EMBL/GenBank/DDBJ whole genome shotgun (WGS) entry which is preliminary data.</text>
</comment>
<organism evidence="2 3">
    <name type="scientific">Eumeta variegata</name>
    <name type="common">Bagworm moth</name>
    <name type="synonym">Eumeta japonica</name>
    <dbReference type="NCBI Taxonomy" id="151549"/>
    <lineage>
        <taxon>Eukaryota</taxon>
        <taxon>Metazoa</taxon>
        <taxon>Ecdysozoa</taxon>
        <taxon>Arthropoda</taxon>
        <taxon>Hexapoda</taxon>
        <taxon>Insecta</taxon>
        <taxon>Pterygota</taxon>
        <taxon>Neoptera</taxon>
        <taxon>Endopterygota</taxon>
        <taxon>Lepidoptera</taxon>
        <taxon>Glossata</taxon>
        <taxon>Ditrysia</taxon>
        <taxon>Tineoidea</taxon>
        <taxon>Psychidae</taxon>
        <taxon>Oiketicinae</taxon>
        <taxon>Eumeta</taxon>
    </lineage>
</organism>
<dbReference type="EMBL" id="BGZK01000319">
    <property type="protein sequence ID" value="GBP36504.1"/>
    <property type="molecule type" value="Genomic_DNA"/>
</dbReference>
<evidence type="ECO:0000313" key="2">
    <source>
        <dbReference type="EMBL" id="GBP36504.1"/>
    </source>
</evidence>